<sequence length="115" mass="13200">MNTHNMVKQEFIKKWITTLHMLDSFAGHPTRNVKDRKDTIRLSSDIAIAAARSGATIWSRALVSRTRRKTTSKPVVRRILKKARNRVKNQNRRATIGRNANFTAKVKNVWSCSRG</sequence>
<dbReference type="AlphaFoldDB" id="A0A8X7WPJ0"/>
<evidence type="ECO:0000313" key="2">
    <source>
        <dbReference type="EMBL" id="KAG2333306.1"/>
    </source>
</evidence>
<keyword evidence="3" id="KW-1185">Reference proteome</keyword>
<accession>A0A8X7WPJ0</accession>
<dbReference type="Proteomes" id="UP000886595">
    <property type="component" value="Unassembled WGS sequence"/>
</dbReference>
<gene>
    <name evidence="2" type="ORF">Bca52824_004486</name>
</gene>
<feature type="domain" description="IBH1-like N-terminal" evidence="1">
    <location>
        <begin position="5"/>
        <end position="69"/>
    </location>
</feature>
<dbReference type="Pfam" id="PF26576">
    <property type="entry name" value="IBH1_N"/>
    <property type="match status" value="1"/>
</dbReference>
<organism evidence="2 3">
    <name type="scientific">Brassica carinata</name>
    <name type="common">Ethiopian mustard</name>
    <name type="synonym">Abyssinian cabbage</name>
    <dbReference type="NCBI Taxonomy" id="52824"/>
    <lineage>
        <taxon>Eukaryota</taxon>
        <taxon>Viridiplantae</taxon>
        <taxon>Streptophyta</taxon>
        <taxon>Embryophyta</taxon>
        <taxon>Tracheophyta</taxon>
        <taxon>Spermatophyta</taxon>
        <taxon>Magnoliopsida</taxon>
        <taxon>eudicotyledons</taxon>
        <taxon>Gunneridae</taxon>
        <taxon>Pentapetalae</taxon>
        <taxon>rosids</taxon>
        <taxon>malvids</taxon>
        <taxon>Brassicales</taxon>
        <taxon>Brassicaceae</taxon>
        <taxon>Brassiceae</taxon>
        <taxon>Brassica</taxon>
    </lineage>
</organism>
<evidence type="ECO:0000259" key="1">
    <source>
        <dbReference type="Pfam" id="PF26576"/>
    </source>
</evidence>
<reference evidence="2 3" key="1">
    <citation type="submission" date="2020-02" db="EMBL/GenBank/DDBJ databases">
        <authorList>
            <person name="Ma Q."/>
            <person name="Huang Y."/>
            <person name="Song X."/>
            <person name="Pei D."/>
        </authorList>
    </citation>
    <scope>NUCLEOTIDE SEQUENCE [LARGE SCALE GENOMIC DNA]</scope>
    <source>
        <strain evidence="2">Sxm20200214</strain>
        <tissue evidence="2">Leaf</tissue>
    </source>
</reference>
<dbReference type="OrthoDB" id="1922093at2759"/>
<protein>
    <recommendedName>
        <fullName evidence="1">IBH1-like N-terminal domain-containing protein</fullName>
    </recommendedName>
</protein>
<dbReference type="InterPro" id="IPR059002">
    <property type="entry name" value="IBH1_N"/>
</dbReference>
<dbReference type="EMBL" id="JAAMPC010000001">
    <property type="protein sequence ID" value="KAG2333306.1"/>
    <property type="molecule type" value="Genomic_DNA"/>
</dbReference>
<comment type="caution">
    <text evidence="2">The sequence shown here is derived from an EMBL/GenBank/DDBJ whole genome shotgun (WGS) entry which is preliminary data.</text>
</comment>
<evidence type="ECO:0000313" key="3">
    <source>
        <dbReference type="Proteomes" id="UP000886595"/>
    </source>
</evidence>
<name>A0A8X7WPJ0_BRACI</name>
<proteinExistence type="predicted"/>